<dbReference type="EMBL" id="BPLQ01006564">
    <property type="protein sequence ID" value="GIY23588.1"/>
    <property type="molecule type" value="Genomic_DNA"/>
</dbReference>
<sequence length="97" mass="11164">MGRHPTWGIASPPLAAHSAAAKRPLIKGTCCTTRKGNRFIICRKRNGTCCFWLKISEEIRKKGVDIRISHCLRQWLSDSEENVIIILYTPVYYYILK</sequence>
<protein>
    <submittedName>
        <fullName evidence="1">Uncharacterized protein</fullName>
    </submittedName>
</protein>
<organism evidence="1 2">
    <name type="scientific">Caerostris darwini</name>
    <dbReference type="NCBI Taxonomy" id="1538125"/>
    <lineage>
        <taxon>Eukaryota</taxon>
        <taxon>Metazoa</taxon>
        <taxon>Ecdysozoa</taxon>
        <taxon>Arthropoda</taxon>
        <taxon>Chelicerata</taxon>
        <taxon>Arachnida</taxon>
        <taxon>Araneae</taxon>
        <taxon>Araneomorphae</taxon>
        <taxon>Entelegynae</taxon>
        <taxon>Araneoidea</taxon>
        <taxon>Araneidae</taxon>
        <taxon>Caerostris</taxon>
    </lineage>
</organism>
<reference evidence="1 2" key="1">
    <citation type="submission" date="2021-06" db="EMBL/GenBank/DDBJ databases">
        <title>Caerostris darwini draft genome.</title>
        <authorList>
            <person name="Kono N."/>
            <person name="Arakawa K."/>
        </authorList>
    </citation>
    <scope>NUCLEOTIDE SEQUENCE [LARGE SCALE GENOMIC DNA]</scope>
</reference>
<keyword evidence="2" id="KW-1185">Reference proteome</keyword>
<comment type="caution">
    <text evidence="1">The sequence shown here is derived from an EMBL/GenBank/DDBJ whole genome shotgun (WGS) entry which is preliminary data.</text>
</comment>
<accession>A0AAV4RMW6</accession>
<evidence type="ECO:0000313" key="2">
    <source>
        <dbReference type="Proteomes" id="UP001054837"/>
    </source>
</evidence>
<name>A0AAV4RMW6_9ARAC</name>
<dbReference type="AlphaFoldDB" id="A0AAV4RMW6"/>
<gene>
    <name evidence="1" type="ORF">CDAR_90721</name>
</gene>
<evidence type="ECO:0000313" key="1">
    <source>
        <dbReference type="EMBL" id="GIY23588.1"/>
    </source>
</evidence>
<proteinExistence type="predicted"/>
<dbReference type="Proteomes" id="UP001054837">
    <property type="component" value="Unassembled WGS sequence"/>
</dbReference>